<dbReference type="Pfam" id="PF05721">
    <property type="entry name" value="PhyH"/>
    <property type="match status" value="1"/>
</dbReference>
<proteinExistence type="predicted"/>
<protein>
    <recommendedName>
        <fullName evidence="2">Fe2OG dioxygenase domain-containing protein</fullName>
    </recommendedName>
</protein>
<dbReference type="SUPFAM" id="SSF51197">
    <property type="entry name" value="Clavaminate synthase-like"/>
    <property type="match status" value="1"/>
</dbReference>
<evidence type="ECO:0008006" key="2">
    <source>
        <dbReference type="Google" id="ProtNLM"/>
    </source>
</evidence>
<name>A0A382RAJ3_9ZZZZ</name>
<gene>
    <name evidence="1" type="ORF">METZ01_LOCUS347204</name>
</gene>
<evidence type="ECO:0000313" key="1">
    <source>
        <dbReference type="EMBL" id="SVC94350.1"/>
    </source>
</evidence>
<dbReference type="InterPro" id="IPR008775">
    <property type="entry name" value="Phytyl_CoA_dOase-like"/>
</dbReference>
<reference evidence="1" key="1">
    <citation type="submission" date="2018-05" db="EMBL/GenBank/DDBJ databases">
        <authorList>
            <person name="Lanie J.A."/>
            <person name="Ng W.-L."/>
            <person name="Kazmierczak K.M."/>
            <person name="Andrzejewski T.M."/>
            <person name="Davidsen T.M."/>
            <person name="Wayne K.J."/>
            <person name="Tettelin H."/>
            <person name="Glass J.I."/>
            <person name="Rusch D."/>
            <person name="Podicherti R."/>
            <person name="Tsui H.-C.T."/>
            <person name="Winkler M.E."/>
        </authorList>
    </citation>
    <scope>NUCLEOTIDE SEQUENCE</scope>
</reference>
<sequence>MGVLTQEQHLQFETEGYLLALGLIPDDISERAEKAMWRLMGMDPNDPVTWEHKPDLAAQFQPMSGLSVLNGIQDPDIMSCVTPEYLKATADLLGEESVHPPESAHMQNKVPIETQWSLPKAHIDGLPKEHMHRTFPGPYRIASLVFLNDIDHKGGGTAVFPGSHRKIMELAKSDVEKYEYIISLNRDLPTLDLGEAVELTPRRGDVLFFTYCFGHIGTANVGNTPRWMMRYMCSCKSCQTKWPKTGKWGLWTP</sequence>
<dbReference type="Gene3D" id="2.60.120.620">
    <property type="entry name" value="q2cbj1_9rhob like domain"/>
    <property type="match status" value="1"/>
</dbReference>
<accession>A0A382RAJ3</accession>
<dbReference type="AlphaFoldDB" id="A0A382RAJ3"/>
<dbReference type="EMBL" id="UINC01120089">
    <property type="protein sequence ID" value="SVC94350.1"/>
    <property type="molecule type" value="Genomic_DNA"/>
</dbReference>
<organism evidence="1">
    <name type="scientific">marine metagenome</name>
    <dbReference type="NCBI Taxonomy" id="408172"/>
    <lineage>
        <taxon>unclassified sequences</taxon>
        <taxon>metagenomes</taxon>
        <taxon>ecological metagenomes</taxon>
    </lineage>
</organism>